<comment type="caution">
    <text evidence="1">The sequence shown here is derived from an EMBL/GenBank/DDBJ whole genome shotgun (WGS) entry which is preliminary data.</text>
</comment>
<protein>
    <submittedName>
        <fullName evidence="1">Uncharacterized protein</fullName>
    </submittedName>
</protein>
<evidence type="ECO:0000313" key="2">
    <source>
        <dbReference type="Proteomes" id="UP001164929"/>
    </source>
</evidence>
<sequence>MELMPLPATVILEGFQGFPHHDPPRKSVLEFIMFSHSAFWSKDLGTTHLSCMPVFSSDDITSFLRIALNSCLAEYASIVPE</sequence>
<accession>A0AAD6RHY0</accession>
<proteinExistence type="predicted"/>
<name>A0AAD6RHY0_9ROSI</name>
<dbReference type="AlphaFoldDB" id="A0AAD6RHY0"/>
<dbReference type="Proteomes" id="UP001164929">
    <property type="component" value="Chromosome 2"/>
</dbReference>
<gene>
    <name evidence="1" type="ORF">NC653_007645</name>
</gene>
<organism evidence="1 2">
    <name type="scientific">Populus alba x Populus x berolinensis</name>
    <dbReference type="NCBI Taxonomy" id="444605"/>
    <lineage>
        <taxon>Eukaryota</taxon>
        <taxon>Viridiplantae</taxon>
        <taxon>Streptophyta</taxon>
        <taxon>Embryophyta</taxon>
        <taxon>Tracheophyta</taxon>
        <taxon>Spermatophyta</taxon>
        <taxon>Magnoliopsida</taxon>
        <taxon>eudicotyledons</taxon>
        <taxon>Gunneridae</taxon>
        <taxon>Pentapetalae</taxon>
        <taxon>rosids</taxon>
        <taxon>fabids</taxon>
        <taxon>Malpighiales</taxon>
        <taxon>Salicaceae</taxon>
        <taxon>Saliceae</taxon>
        <taxon>Populus</taxon>
    </lineage>
</organism>
<evidence type="ECO:0000313" key="1">
    <source>
        <dbReference type="EMBL" id="KAJ7009064.1"/>
    </source>
</evidence>
<keyword evidence="2" id="KW-1185">Reference proteome</keyword>
<reference evidence="1" key="1">
    <citation type="journal article" date="2023" name="Mol. Ecol. Resour.">
        <title>Chromosome-level genome assembly of a triploid poplar Populus alba 'Berolinensis'.</title>
        <authorList>
            <person name="Chen S."/>
            <person name="Yu Y."/>
            <person name="Wang X."/>
            <person name="Wang S."/>
            <person name="Zhang T."/>
            <person name="Zhou Y."/>
            <person name="He R."/>
            <person name="Meng N."/>
            <person name="Wang Y."/>
            <person name="Liu W."/>
            <person name="Liu Z."/>
            <person name="Liu J."/>
            <person name="Guo Q."/>
            <person name="Huang H."/>
            <person name="Sederoff R.R."/>
            <person name="Wang G."/>
            <person name="Qu G."/>
            <person name="Chen S."/>
        </authorList>
    </citation>
    <scope>NUCLEOTIDE SEQUENCE</scope>
    <source>
        <strain evidence="1">SC-2020</strain>
    </source>
</reference>
<dbReference type="EMBL" id="JAQIZT010000002">
    <property type="protein sequence ID" value="KAJ7009064.1"/>
    <property type="molecule type" value="Genomic_DNA"/>
</dbReference>